<feature type="domain" description="HTH luxR-type" evidence="1">
    <location>
        <begin position="372"/>
        <end position="429"/>
    </location>
</feature>
<dbReference type="PRINTS" id="PR00038">
    <property type="entry name" value="HTHLUXR"/>
</dbReference>
<dbReference type="Proteomes" id="UP000244817">
    <property type="component" value="Unassembled WGS sequence"/>
</dbReference>
<name>A0A2T7FSQ0_9RHOB</name>
<accession>A0A2T7FSQ0</accession>
<dbReference type="SMART" id="SM00421">
    <property type="entry name" value="HTH_LUXR"/>
    <property type="match status" value="1"/>
</dbReference>
<comment type="caution">
    <text evidence="2">The sequence shown here is derived from an EMBL/GenBank/DDBJ whole genome shotgun (WGS) entry which is preliminary data.</text>
</comment>
<evidence type="ECO:0000313" key="2">
    <source>
        <dbReference type="EMBL" id="PVA05199.1"/>
    </source>
</evidence>
<dbReference type="GO" id="GO:0003677">
    <property type="term" value="F:DNA binding"/>
    <property type="evidence" value="ECO:0007669"/>
    <property type="project" value="InterPro"/>
</dbReference>
<evidence type="ECO:0000313" key="3">
    <source>
        <dbReference type="Proteomes" id="UP000244817"/>
    </source>
</evidence>
<evidence type="ECO:0000259" key="1">
    <source>
        <dbReference type="SMART" id="SM00421"/>
    </source>
</evidence>
<dbReference type="Gene3D" id="1.10.10.10">
    <property type="entry name" value="Winged helix-like DNA-binding domain superfamily/Winged helix DNA-binding domain"/>
    <property type="match status" value="1"/>
</dbReference>
<dbReference type="Pfam" id="PF00196">
    <property type="entry name" value="GerE"/>
    <property type="match status" value="1"/>
</dbReference>
<keyword evidence="3" id="KW-1185">Reference proteome</keyword>
<organism evidence="2 3">
    <name type="scientific">Thalassorhabdomicrobium marinisediminis</name>
    <dbReference type="NCBI Taxonomy" id="2170577"/>
    <lineage>
        <taxon>Bacteria</taxon>
        <taxon>Pseudomonadati</taxon>
        <taxon>Pseudomonadota</taxon>
        <taxon>Alphaproteobacteria</taxon>
        <taxon>Rhodobacterales</taxon>
        <taxon>Paracoccaceae</taxon>
        <taxon>Thalassorhabdomicrobium</taxon>
    </lineage>
</organism>
<dbReference type="GO" id="GO:0006355">
    <property type="term" value="P:regulation of DNA-templated transcription"/>
    <property type="evidence" value="ECO:0007669"/>
    <property type="project" value="InterPro"/>
</dbReference>
<dbReference type="SUPFAM" id="SSF46894">
    <property type="entry name" value="C-terminal effector domain of the bipartite response regulators"/>
    <property type="match status" value="1"/>
</dbReference>
<dbReference type="InterPro" id="IPR036388">
    <property type="entry name" value="WH-like_DNA-bd_sf"/>
</dbReference>
<sequence length="438" mass="49256">MISEHVPAYAIRSITDRPAGRAKLSVEELLFDLQAVFISPFAGVLWGGGQMILDKDQTVFGQDDVARLYQSALNCGLYDQILDTTAERVPNASVMLFFQDTVDPGGNALMHRGLDPDASRSFSVEISATSAWFNMQWHQPIGAVFQQQDLIDLDQFKATRFYRGWLADRGDVETAISMVIYREGTKQVVLEVRSSQRVIAAEGAQIRKFLTNASTHFCHATDAFNLKRKLKQAQWVYEQILCLNPFPTIIVNPQGRVEHTNLMADELLRSRSCLILGPDRHLNGIEADSDADLMAAIRDCHQDTSCKRRWLHFRSTDRQRDTFLTVVRLSTSAPSRSNHGANDDAPLDRRVAVIANHGSAQLELSHDMLWQTYKLSSHESELASELLKGNSIGDIAYQRQMSKQTVRNHLSNLMRKTGTRRQVELVTSLQKLAMSSPP</sequence>
<reference evidence="2 3" key="1">
    <citation type="submission" date="2018-04" db="EMBL/GenBank/DDBJ databases">
        <title>Pelagivirga bohaiensis gen. nov., sp. nov., a bacterium isolated from the Bohai Sea.</title>
        <authorList>
            <person name="Ji X."/>
        </authorList>
    </citation>
    <scope>NUCLEOTIDE SEQUENCE [LARGE SCALE GENOMIC DNA]</scope>
    <source>
        <strain evidence="2 3">BH-SD16</strain>
    </source>
</reference>
<gene>
    <name evidence="2" type="ORF">DC363_16340</name>
</gene>
<proteinExistence type="predicted"/>
<dbReference type="AlphaFoldDB" id="A0A2T7FSQ0"/>
<dbReference type="EMBL" id="QCYG01000014">
    <property type="protein sequence ID" value="PVA05199.1"/>
    <property type="molecule type" value="Genomic_DNA"/>
</dbReference>
<dbReference type="InterPro" id="IPR016032">
    <property type="entry name" value="Sig_transdc_resp-reg_C-effctor"/>
</dbReference>
<dbReference type="InterPro" id="IPR000792">
    <property type="entry name" value="Tscrpt_reg_LuxR_C"/>
</dbReference>
<protein>
    <recommendedName>
        <fullName evidence="1">HTH luxR-type domain-containing protein</fullName>
    </recommendedName>
</protein>